<sequence length="156" mass="18442">MRTVNMYWIISRPDNNPLTGEVLLQQDTGFWAHAAPVLSFSCSICSIGVALYVAYRARQLTQQQRDIAEQGRQIAQDKLNVDVFDKRYKIYLAYHDFYGQMVTKNYDNHNNIREDFSKFLQETSAQRIIFEIDDVKQLNEVKSRHVALFKFRWRVI</sequence>
<keyword evidence="1" id="KW-0472">Membrane</keyword>
<dbReference type="AlphaFoldDB" id="A0A1Z5YYG8"/>
<name>A0A1Z5YYG8_9PROT</name>
<dbReference type="EMBL" id="JOMQ01000005">
    <property type="protein sequence ID" value="OUJ04378.1"/>
    <property type="molecule type" value="Genomic_DNA"/>
</dbReference>
<evidence type="ECO:0000256" key="1">
    <source>
        <dbReference type="SAM" id="Phobius"/>
    </source>
</evidence>
<keyword evidence="1" id="KW-0812">Transmembrane</keyword>
<reference evidence="2 3" key="1">
    <citation type="submission" date="2014-06" db="EMBL/GenBank/DDBJ databases">
        <authorList>
            <person name="Ju J."/>
            <person name="Zhang J."/>
        </authorList>
    </citation>
    <scope>NUCLEOTIDE SEQUENCE [LARGE SCALE GENOMIC DNA]</scope>
    <source>
        <strain evidence="2 3">DsW_47</strain>
    </source>
</reference>
<comment type="caution">
    <text evidence="2">The sequence shown here is derived from an EMBL/GenBank/DDBJ whole genome shotgun (WGS) entry which is preliminary data.</text>
</comment>
<gene>
    <name evidence="2" type="ORF">HK14_10790</name>
</gene>
<proteinExistence type="predicted"/>
<dbReference type="Proteomes" id="UP000196086">
    <property type="component" value="Unassembled WGS sequence"/>
</dbReference>
<organism evidence="2 3">
    <name type="scientific">Acetobacter cibinongensis</name>
    <dbReference type="NCBI Taxonomy" id="146475"/>
    <lineage>
        <taxon>Bacteria</taxon>
        <taxon>Pseudomonadati</taxon>
        <taxon>Pseudomonadota</taxon>
        <taxon>Alphaproteobacteria</taxon>
        <taxon>Acetobacterales</taxon>
        <taxon>Acetobacteraceae</taxon>
        <taxon>Acetobacter</taxon>
    </lineage>
</organism>
<keyword evidence="1" id="KW-1133">Transmembrane helix</keyword>
<evidence type="ECO:0000313" key="3">
    <source>
        <dbReference type="Proteomes" id="UP000196086"/>
    </source>
</evidence>
<protein>
    <submittedName>
        <fullName evidence="2">Uncharacterized protein</fullName>
    </submittedName>
</protein>
<evidence type="ECO:0000313" key="2">
    <source>
        <dbReference type="EMBL" id="OUJ04378.1"/>
    </source>
</evidence>
<accession>A0A1Z5YYG8</accession>
<feature type="transmembrane region" description="Helical" evidence="1">
    <location>
        <begin position="30"/>
        <end position="55"/>
    </location>
</feature>